<dbReference type="HOGENOM" id="CLU_2038983_0_0_1"/>
<gene>
    <name evidence="2" type="ORF">M404DRAFT_992542</name>
</gene>
<evidence type="ECO:0000313" key="2">
    <source>
        <dbReference type="EMBL" id="KIO14279.1"/>
    </source>
</evidence>
<dbReference type="InParanoid" id="A0A0C3PYI7"/>
<evidence type="ECO:0000256" key="1">
    <source>
        <dbReference type="SAM" id="MobiDB-lite"/>
    </source>
</evidence>
<feature type="compositionally biased region" description="Basic and acidic residues" evidence="1">
    <location>
        <begin position="101"/>
        <end position="112"/>
    </location>
</feature>
<dbReference type="AlphaFoldDB" id="A0A0C3PYI7"/>
<accession>A0A0C3PYI7</accession>
<reference evidence="2 3" key="1">
    <citation type="submission" date="2014-04" db="EMBL/GenBank/DDBJ databases">
        <authorList>
            <consortium name="DOE Joint Genome Institute"/>
            <person name="Kuo A."/>
            <person name="Kohler A."/>
            <person name="Costa M.D."/>
            <person name="Nagy L.G."/>
            <person name="Floudas D."/>
            <person name="Copeland A."/>
            <person name="Barry K.W."/>
            <person name="Cichocki N."/>
            <person name="Veneault-Fourrey C."/>
            <person name="LaButti K."/>
            <person name="Lindquist E.A."/>
            <person name="Lipzen A."/>
            <person name="Lundell T."/>
            <person name="Morin E."/>
            <person name="Murat C."/>
            <person name="Sun H."/>
            <person name="Tunlid A."/>
            <person name="Henrissat B."/>
            <person name="Grigoriev I.V."/>
            <person name="Hibbett D.S."/>
            <person name="Martin F."/>
            <person name="Nordberg H.P."/>
            <person name="Cantor M.N."/>
            <person name="Hua S.X."/>
        </authorList>
    </citation>
    <scope>NUCLEOTIDE SEQUENCE [LARGE SCALE GENOMIC DNA]</scope>
    <source>
        <strain evidence="2 3">Marx 270</strain>
    </source>
</reference>
<protein>
    <submittedName>
        <fullName evidence="2">Uncharacterized protein</fullName>
    </submittedName>
</protein>
<evidence type="ECO:0000313" key="3">
    <source>
        <dbReference type="Proteomes" id="UP000054217"/>
    </source>
</evidence>
<organism evidence="2 3">
    <name type="scientific">Pisolithus tinctorius Marx 270</name>
    <dbReference type="NCBI Taxonomy" id="870435"/>
    <lineage>
        <taxon>Eukaryota</taxon>
        <taxon>Fungi</taxon>
        <taxon>Dikarya</taxon>
        <taxon>Basidiomycota</taxon>
        <taxon>Agaricomycotina</taxon>
        <taxon>Agaricomycetes</taxon>
        <taxon>Agaricomycetidae</taxon>
        <taxon>Boletales</taxon>
        <taxon>Sclerodermatineae</taxon>
        <taxon>Pisolithaceae</taxon>
        <taxon>Pisolithus</taxon>
    </lineage>
</organism>
<keyword evidence="3" id="KW-1185">Reference proteome</keyword>
<reference evidence="3" key="2">
    <citation type="submission" date="2015-01" db="EMBL/GenBank/DDBJ databases">
        <title>Evolutionary Origins and Diversification of the Mycorrhizal Mutualists.</title>
        <authorList>
            <consortium name="DOE Joint Genome Institute"/>
            <consortium name="Mycorrhizal Genomics Consortium"/>
            <person name="Kohler A."/>
            <person name="Kuo A."/>
            <person name="Nagy L.G."/>
            <person name="Floudas D."/>
            <person name="Copeland A."/>
            <person name="Barry K.W."/>
            <person name="Cichocki N."/>
            <person name="Veneault-Fourrey C."/>
            <person name="LaButti K."/>
            <person name="Lindquist E.A."/>
            <person name="Lipzen A."/>
            <person name="Lundell T."/>
            <person name="Morin E."/>
            <person name="Murat C."/>
            <person name="Riley R."/>
            <person name="Ohm R."/>
            <person name="Sun H."/>
            <person name="Tunlid A."/>
            <person name="Henrissat B."/>
            <person name="Grigoriev I.V."/>
            <person name="Hibbett D.S."/>
            <person name="Martin F."/>
        </authorList>
    </citation>
    <scope>NUCLEOTIDE SEQUENCE [LARGE SCALE GENOMIC DNA]</scope>
    <source>
        <strain evidence="3">Marx 270</strain>
    </source>
</reference>
<dbReference type="EMBL" id="KN831945">
    <property type="protein sequence ID" value="KIO14279.1"/>
    <property type="molecule type" value="Genomic_DNA"/>
</dbReference>
<name>A0A0C3PYI7_PISTI</name>
<dbReference type="Proteomes" id="UP000054217">
    <property type="component" value="Unassembled WGS sequence"/>
</dbReference>
<proteinExistence type="predicted"/>
<sequence>MCARQYLERQKISTPGPKLVSCAGYLASRLSAEFRLLITPLMFNHSGLSGARQTLDAYRTYQGKSAYRFWMCGSQGRPEVHVKGPSNCQRCRGSEYAPEISSRKRASDAVKDLEEDVGEVQ</sequence>
<feature type="region of interest" description="Disordered" evidence="1">
    <location>
        <begin position="93"/>
        <end position="121"/>
    </location>
</feature>